<dbReference type="PROSITE" id="PS50157">
    <property type="entry name" value="ZINC_FINGER_C2H2_2"/>
    <property type="match status" value="4"/>
</dbReference>
<dbReference type="PROSITE" id="PS00028">
    <property type="entry name" value="ZINC_FINGER_C2H2_1"/>
    <property type="match status" value="1"/>
</dbReference>
<feature type="domain" description="C2H2-type" evidence="6">
    <location>
        <begin position="196"/>
        <end position="223"/>
    </location>
</feature>
<dbReference type="InterPro" id="IPR050717">
    <property type="entry name" value="C2H2-ZF_Transcription_Reg"/>
</dbReference>
<evidence type="ECO:0000313" key="7">
    <source>
        <dbReference type="EMBL" id="WAR18125.1"/>
    </source>
</evidence>
<feature type="domain" description="C2H2-type" evidence="6">
    <location>
        <begin position="113"/>
        <end position="140"/>
    </location>
</feature>
<gene>
    <name evidence="7" type="ORF">MAR_032719</name>
</gene>
<evidence type="ECO:0000259" key="6">
    <source>
        <dbReference type="PROSITE" id="PS50157"/>
    </source>
</evidence>
<evidence type="ECO:0000256" key="2">
    <source>
        <dbReference type="ARBA" id="ARBA00022737"/>
    </source>
</evidence>
<proteinExistence type="predicted"/>
<reference evidence="7" key="1">
    <citation type="submission" date="2022-11" db="EMBL/GenBank/DDBJ databases">
        <title>Centuries of genome instability and evolution in soft-shell clam transmissible cancer (bioRxiv).</title>
        <authorList>
            <person name="Hart S.F.M."/>
            <person name="Yonemitsu M.A."/>
            <person name="Giersch R.M."/>
            <person name="Beal B.F."/>
            <person name="Arriagada G."/>
            <person name="Davis B.W."/>
            <person name="Ostrander E.A."/>
            <person name="Goff S.P."/>
            <person name="Metzger M.J."/>
        </authorList>
    </citation>
    <scope>NUCLEOTIDE SEQUENCE</scope>
    <source>
        <strain evidence="7">MELC-2E11</strain>
        <tissue evidence="7">Siphon/mantle</tissue>
    </source>
</reference>
<evidence type="ECO:0000256" key="4">
    <source>
        <dbReference type="ARBA" id="ARBA00022833"/>
    </source>
</evidence>
<keyword evidence="1" id="KW-0479">Metal-binding</keyword>
<dbReference type="Pfam" id="PF00096">
    <property type="entry name" value="zf-C2H2"/>
    <property type="match status" value="2"/>
</dbReference>
<protein>
    <submittedName>
        <fullName evidence="7">ZN160-like protein</fullName>
    </submittedName>
</protein>
<keyword evidence="8" id="KW-1185">Reference proteome</keyword>
<accession>A0ABY7F7G3</accession>
<dbReference type="SUPFAM" id="SSF57667">
    <property type="entry name" value="beta-beta-alpha zinc fingers"/>
    <property type="match status" value="2"/>
</dbReference>
<dbReference type="Gene3D" id="3.30.160.60">
    <property type="entry name" value="Classic Zinc Finger"/>
    <property type="match status" value="4"/>
</dbReference>
<evidence type="ECO:0000313" key="8">
    <source>
        <dbReference type="Proteomes" id="UP001164746"/>
    </source>
</evidence>
<organism evidence="7 8">
    <name type="scientific">Mya arenaria</name>
    <name type="common">Soft-shell clam</name>
    <dbReference type="NCBI Taxonomy" id="6604"/>
    <lineage>
        <taxon>Eukaryota</taxon>
        <taxon>Metazoa</taxon>
        <taxon>Spiralia</taxon>
        <taxon>Lophotrochozoa</taxon>
        <taxon>Mollusca</taxon>
        <taxon>Bivalvia</taxon>
        <taxon>Autobranchia</taxon>
        <taxon>Heteroconchia</taxon>
        <taxon>Euheterodonta</taxon>
        <taxon>Imparidentia</taxon>
        <taxon>Neoheterodontei</taxon>
        <taxon>Myida</taxon>
        <taxon>Myoidea</taxon>
        <taxon>Myidae</taxon>
        <taxon>Mya</taxon>
    </lineage>
</organism>
<keyword evidence="2" id="KW-0677">Repeat</keyword>
<evidence type="ECO:0000256" key="3">
    <source>
        <dbReference type="ARBA" id="ARBA00022771"/>
    </source>
</evidence>
<keyword evidence="4" id="KW-0862">Zinc</keyword>
<feature type="domain" description="C2H2-type" evidence="6">
    <location>
        <begin position="168"/>
        <end position="195"/>
    </location>
</feature>
<dbReference type="EMBL" id="CP111021">
    <property type="protein sequence ID" value="WAR18125.1"/>
    <property type="molecule type" value="Genomic_DNA"/>
</dbReference>
<sequence>MNGYTREKNRSSAKCVIERSRTRAIFVFTLLSYLANILQKKRENMAQKFHLMTHIIIKMGHRIFITIKHTLTKSWKLAGIKDIQKSIKTQFLLNKKFYDWRCFSDDPGSVGGFCCRFCGKREPTRSKMVIHERKHTGEKPFKCEMCGRSFANKSNLRFDDNLPPKRKFWCHYCGKLEPSNAKLVIHERIHTGEKPYKCHVCGKGFCQKNNLKTHMVVHVSSSLFPNLS</sequence>
<evidence type="ECO:0000256" key="1">
    <source>
        <dbReference type="ARBA" id="ARBA00022723"/>
    </source>
</evidence>
<dbReference type="PANTHER" id="PTHR14196:SF12">
    <property type="entry name" value="ZINC FINGER PROTEIN 208-LIKE"/>
    <property type="match status" value="1"/>
</dbReference>
<dbReference type="PANTHER" id="PTHR14196">
    <property type="entry name" value="ODD-SKIPPED - RELATED"/>
    <property type="match status" value="1"/>
</dbReference>
<dbReference type="SMART" id="SM00355">
    <property type="entry name" value="ZnF_C2H2"/>
    <property type="match status" value="3"/>
</dbReference>
<evidence type="ECO:0000256" key="5">
    <source>
        <dbReference type="PROSITE-ProRule" id="PRU00042"/>
    </source>
</evidence>
<feature type="domain" description="C2H2-type" evidence="6">
    <location>
        <begin position="141"/>
        <end position="157"/>
    </location>
</feature>
<dbReference type="InterPro" id="IPR036236">
    <property type="entry name" value="Znf_C2H2_sf"/>
</dbReference>
<name>A0ABY7F7G3_MYAAR</name>
<keyword evidence="3 5" id="KW-0863">Zinc-finger</keyword>
<dbReference type="Proteomes" id="UP001164746">
    <property type="component" value="Chromosome 10"/>
</dbReference>
<dbReference type="InterPro" id="IPR013087">
    <property type="entry name" value="Znf_C2H2_type"/>
</dbReference>